<gene>
    <name evidence="2" type="ORF">ACFQE5_03555</name>
</gene>
<organism evidence="2 3">
    <name type="scientific">Pseudonocardia hispaniensis</name>
    <dbReference type="NCBI Taxonomy" id="904933"/>
    <lineage>
        <taxon>Bacteria</taxon>
        <taxon>Bacillati</taxon>
        <taxon>Actinomycetota</taxon>
        <taxon>Actinomycetes</taxon>
        <taxon>Pseudonocardiales</taxon>
        <taxon>Pseudonocardiaceae</taxon>
        <taxon>Pseudonocardia</taxon>
    </lineage>
</organism>
<keyword evidence="1" id="KW-1133">Transmembrane helix</keyword>
<evidence type="ECO:0000313" key="3">
    <source>
        <dbReference type="Proteomes" id="UP001596302"/>
    </source>
</evidence>
<name>A0ABW1IXS7_9PSEU</name>
<reference evidence="3" key="1">
    <citation type="journal article" date="2019" name="Int. J. Syst. Evol. Microbiol.">
        <title>The Global Catalogue of Microorganisms (GCM) 10K type strain sequencing project: providing services to taxonomists for standard genome sequencing and annotation.</title>
        <authorList>
            <consortium name="The Broad Institute Genomics Platform"/>
            <consortium name="The Broad Institute Genome Sequencing Center for Infectious Disease"/>
            <person name="Wu L."/>
            <person name="Ma J."/>
        </authorList>
    </citation>
    <scope>NUCLEOTIDE SEQUENCE [LARGE SCALE GENOMIC DNA]</scope>
    <source>
        <strain evidence="3">CCM 8391</strain>
    </source>
</reference>
<evidence type="ECO:0008006" key="4">
    <source>
        <dbReference type="Google" id="ProtNLM"/>
    </source>
</evidence>
<proteinExistence type="predicted"/>
<keyword evidence="1" id="KW-0812">Transmembrane</keyword>
<accession>A0ABW1IXS7</accession>
<dbReference type="RefSeq" id="WP_379582703.1">
    <property type="nucleotide sequence ID" value="NZ_JBHSQW010000009.1"/>
</dbReference>
<keyword evidence="3" id="KW-1185">Reference proteome</keyword>
<evidence type="ECO:0000256" key="1">
    <source>
        <dbReference type="SAM" id="Phobius"/>
    </source>
</evidence>
<evidence type="ECO:0000313" key="2">
    <source>
        <dbReference type="EMBL" id="MFC5993286.1"/>
    </source>
</evidence>
<dbReference type="EMBL" id="JBHSQW010000009">
    <property type="protein sequence ID" value="MFC5993286.1"/>
    <property type="molecule type" value="Genomic_DNA"/>
</dbReference>
<keyword evidence="1" id="KW-0472">Membrane</keyword>
<dbReference type="Proteomes" id="UP001596302">
    <property type="component" value="Unassembled WGS sequence"/>
</dbReference>
<feature type="transmembrane region" description="Helical" evidence="1">
    <location>
        <begin position="76"/>
        <end position="97"/>
    </location>
</feature>
<sequence>MDDAGRWRLERLLVVAALALGVLIMHSTPAPVEDAAPHVMAAAAPGAGSTPTLPVAAPADHPGHSGHGPDPATHHVLDVCLAVLGAAVVLAAAAALVRARRRAAAAGAPPQATALPYAPRPPPPLVIRLVQLCVLRQ</sequence>
<comment type="caution">
    <text evidence="2">The sequence shown here is derived from an EMBL/GenBank/DDBJ whole genome shotgun (WGS) entry which is preliminary data.</text>
</comment>
<protein>
    <recommendedName>
        <fullName evidence="4">MYXO-CTERM domain-containing protein</fullName>
    </recommendedName>
</protein>